<dbReference type="AlphaFoldDB" id="A0A239NTB1"/>
<evidence type="ECO:0000256" key="1">
    <source>
        <dbReference type="ARBA" id="ARBA00001974"/>
    </source>
</evidence>
<dbReference type="Gene3D" id="3.40.462.20">
    <property type="match status" value="1"/>
</dbReference>
<gene>
    <name evidence="7" type="ORF">SAMN05421812_110259</name>
</gene>
<dbReference type="PROSITE" id="PS51387">
    <property type="entry name" value="FAD_PCMH"/>
    <property type="match status" value="1"/>
</dbReference>
<evidence type="ECO:0000256" key="4">
    <source>
        <dbReference type="ARBA" id="ARBA00022827"/>
    </source>
</evidence>
<dbReference type="Proteomes" id="UP000198362">
    <property type="component" value="Unassembled WGS sequence"/>
</dbReference>
<dbReference type="InterPro" id="IPR006094">
    <property type="entry name" value="Oxid_FAD_bind_N"/>
</dbReference>
<evidence type="ECO:0000256" key="2">
    <source>
        <dbReference type="ARBA" id="ARBA00005466"/>
    </source>
</evidence>
<dbReference type="PANTHER" id="PTHR42973:SF39">
    <property type="entry name" value="FAD-BINDING PCMH-TYPE DOMAIN-CONTAINING PROTEIN"/>
    <property type="match status" value="1"/>
</dbReference>
<accession>A0A239NTB1</accession>
<dbReference type="InterPro" id="IPR016167">
    <property type="entry name" value="FAD-bd_PCMH_sub1"/>
</dbReference>
<evidence type="ECO:0000313" key="7">
    <source>
        <dbReference type="EMBL" id="SNT58151.1"/>
    </source>
</evidence>
<dbReference type="InterPro" id="IPR036318">
    <property type="entry name" value="FAD-bd_PCMH-like_sf"/>
</dbReference>
<feature type="domain" description="FAD-binding PCMH-type" evidence="6">
    <location>
        <begin position="36"/>
        <end position="215"/>
    </location>
</feature>
<dbReference type="Gene3D" id="3.30.43.10">
    <property type="entry name" value="Uridine Diphospho-n-acetylenolpyruvylglucosamine Reductase, domain 2"/>
    <property type="match status" value="1"/>
</dbReference>
<dbReference type="InterPro" id="IPR016169">
    <property type="entry name" value="FAD-bd_PCMH_sub2"/>
</dbReference>
<keyword evidence="3" id="KW-0285">Flavoprotein</keyword>
<evidence type="ECO:0000256" key="5">
    <source>
        <dbReference type="ARBA" id="ARBA00023002"/>
    </source>
</evidence>
<proteinExistence type="inferred from homology"/>
<sequence length="474" mass="49854">MEPDWSALRNHIRGEVVLPADAGYEAVRRPAIARFHHVRPQAVVQCAADADVAVALAFARSAGLPFAVRGGGHAFEGGSSTEGMVLDLSRIDGVSLVEGASNGNGDRPDRLVRVGAGARLGPIYDTLAPAGVTIPAGCGPAVGVAGLTLGGGLGVLGRAHGLTSDALRAARVVLGDGRIVDCDDELEPELFWALRGGGNGTIGVVTSLVFASVPAPAMTSFHFTWEPEHLPAVLAAWQLWAPAAPDTMAASLVVSTPADPALMPVTSFFGAAHGTEEADVALLEEFVDRVGEPAATQTHQRAPHRETKRVLADLDVHGVPRRADAHAYSRSEFFARPLDGETLEALVALLTTDRRPGEERELDFTPWAGAYNRVAPSATAFPHRSERFLLKQSAAVAAEAEADDRVAARDWLDRSWQLTHPAGTGGVYANFPDPLLDNPARAYFGGNADRLRDAVRAYDPDGVFGFLAGTGATA</sequence>
<protein>
    <submittedName>
        <fullName evidence="7">FAD/FMN-containing dehydrogenase</fullName>
    </submittedName>
</protein>
<keyword evidence="5" id="KW-0560">Oxidoreductase</keyword>
<dbReference type="Pfam" id="PF08031">
    <property type="entry name" value="BBE"/>
    <property type="match status" value="1"/>
</dbReference>
<dbReference type="SUPFAM" id="SSF56176">
    <property type="entry name" value="FAD-binding/transporter-associated domain-like"/>
    <property type="match status" value="1"/>
</dbReference>
<dbReference type="GO" id="GO:0016491">
    <property type="term" value="F:oxidoreductase activity"/>
    <property type="evidence" value="ECO:0007669"/>
    <property type="project" value="UniProtKB-KW"/>
</dbReference>
<dbReference type="InterPro" id="IPR012951">
    <property type="entry name" value="BBE"/>
</dbReference>
<organism evidence="7 8">
    <name type="scientific">Asanoa hainanensis</name>
    <dbReference type="NCBI Taxonomy" id="560556"/>
    <lineage>
        <taxon>Bacteria</taxon>
        <taxon>Bacillati</taxon>
        <taxon>Actinomycetota</taxon>
        <taxon>Actinomycetes</taxon>
        <taxon>Micromonosporales</taxon>
        <taxon>Micromonosporaceae</taxon>
        <taxon>Asanoa</taxon>
    </lineage>
</organism>
<dbReference type="PANTHER" id="PTHR42973">
    <property type="entry name" value="BINDING OXIDOREDUCTASE, PUTATIVE (AFU_ORTHOLOGUE AFUA_1G17690)-RELATED"/>
    <property type="match status" value="1"/>
</dbReference>
<dbReference type="InterPro" id="IPR016166">
    <property type="entry name" value="FAD-bd_PCMH"/>
</dbReference>
<dbReference type="GO" id="GO:0071949">
    <property type="term" value="F:FAD binding"/>
    <property type="evidence" value="ECO:0007669"/>
    <property type="project" value="InterPro"/>
</dbReference>
<keyword evidence="4" id="KW-0274">FAD</keyword>
<comment type="cofactor">
    <cofactor evidence="1">
        <name>FAD</name>
        <dbReference type="ChEBI" id="CHEBI:57692"/>
    </cofactor>
</comment>
<dbReference type="EMBL" id="FZPH01000010">
    <property type="protein sequence ID" value="SNT58151.1"/>
    <property type="molecule type" value="Genomic_DNA"/>
</dbReference>
<keyword evidence="8" id="KW-1185">Reference proteome</keyword>
<dbReference type="InterPro" id="IPR050416">
    <property type="entry name" value="FAD-linked_Oxidoreductase"/>
</dbReference>
<evidence type="ECO:0000313" key="8">
    <source>
        <dbReference type="Proteomes" id="UP000198362"/>
    </source>
</evidence>
<evidence type="ECO:0000259" key="6">
    <source>
        <dbReference type="PROSITE" id="PS51387"/>
    </source>
</evidence>
<dbReference type="Gene3D" id="3.30.465.10">
    <property type="match status" value="1"/>
</dbReference>
<name>A0A239NTB1_9ACTN</name>
<dbReference type="Pfam" id="PF01565">
    <property type="entry name" value="FAD_binding_4"/>
    <property type="match status" value="1"/>
</dbReference>
<reference evidence="7 8" key="1">
    <citation type="submission" date="2017-06" db="EMBL/GenBank/DDBJ databases">
        <authorList>
            <person name="Kim H.J."/>
            <person name="Triplett B.A."/>
        </authorList>
    </citation>
    <scope>NUCLEOTIDE SEQUENCE [LARGE SCALE GENOMIC DNA]</scope>
    <source>
        <strain evidence="7 8">CGMCC 4.5593</strain>
    </source>
</reference>
<evidence type="ECO:0000256" key="3">
    <source>
        <dbReference type="ARBA" id="ARBA00022630"/>
    </source>
</evidence>
<comment type="similarity">
    <text evidence="2">Belongs to the oxygen-dependent FAD-linked oxidoreductase family.</text>
</comment>